<gene>
    <name evidence="1" type="ORF">IU449_15120</name>
</gene>
<accession>A0ABS0DBL3</accession>
<reference evidence="1 2" key="1">
    <citation type="submission" date="2020-10" db="EMBL/GenBank/DDBJ databases">
        <title>Identification of Nocardia species via Next-generation sequencing and recognition of intraspecies genetic diversity.</title>
        <authorList>
            <person name="Li P."/>
            <person name="Li P."/>
            <person name="Lu B."/>
        </authorList>
    </citation>
    <scope>NUCLEOTIDE SEQUENCE [LARGE SCALE GENOMIC DNA]</scope>
    <source>
        <strain evidence="1 2">BJ06-0143</strain>
    </source>
</reference>
<dbReference type="SUPFAM" id="SSF51905">
    <property type="entry name" value="FAD/NAD(P)-binding domain"/>
    <property type="match status" value="1"/>
</dbReference>
<name>A0ABS0DBL3_9NOCA</name>
<dbReference type="PANTHER" id="PTHR43422:SF3">
    <property type="entry name" value="THIAMINE THIAZOLE SYNTHASE"/>
    <property type="match status" value="1"/>
</dbReference>
<dbReference type="PANTHER" id="PTHR43422">
    <property type="entry name" value="THIAMINE THIAZOLE SYNTHASE"/>
    <property type="match status" value="1"/>
</dbReference>
<dbReference type="InterPro" id="IPR036188">
    <property type="entry name" value="FAD/NAD-bd_sf"/>
</dbReference>
<evidence type="ECO:0000313" key="2">
    <source>
        <dbReference type="Proteomes" id="UP000707731"/>
    </source>
</evidence>
<proteinExistence type="predicted"/>
<dbReference type="Gene3D" id="3.50.50.60">
    <property type="entry name" value="FAD/NAD(P)-binding domain"/>
    <property type="match status" value="1"/>
</dbReference>
<comment type="caution">
    <text evidence="1">The sequence shown here is derived from an EMBL/GenBank/DDBJ whole genome shotgun (WGS) entry which is preliminary data.</text>
</comment>
<sequence>MSRSGASASTNTRLGGHAVVLGASVSGLLAARVLADSYDRITLIERDRVSEVGIAPRRGAPQGRHAHGLLSRGAEIFEELFPGLLDEFVADGAPTISSPAELRNDLGGHLLCMTGEYTELSDTYQPSRPHLENSVRNRVMGLPNVKLIDGCQVVGLETTDDNTRVLGVEVLYTEDHSADVIHADLVVDATGRSGRATTWLEAMGYSRPPEETLRVDLLYVSQYLRPVPGSMGREKVVIIGHAPTRPTGAEYLEQEDGRWILTLIGYGGHHPPTDQAGFLAFAEPIVPPHVFASIRDAEPLSEIVAHRFPATVRRRYEKLSRFPEGLLVVGDAICSFNPIYAQGMTVAAIQAETLRNTLRGGTDRLAQRFFKAVSKPLGVTWQMATGSDLSIPQVEGPRPLSVRMVNAYINMVLTAAEHDSVLAERFLKVQYLLVPPTTLMRPGTMLRVFAGNLRRR</sequence>
<dbReference type="RefSeq" id="WP_195002745.1">
    <property type="nucleotide sequence ID" value="NZ_JADLQN010000002.1"/>
</dbReference>
<evidence type="ECO:0000313" key="1">
    <source>
        <dbReference type="EMBL" id="MBF6355861.1"/>
    </source>
</evidence>
<organism evidence="1 2">
    <name type="scientific">Nocardia higoensis</name>
    <dbReference type="NCBI Taxonomy" id="228599"/>
    <lineage>
        <taxon>Bacteria</taxon>
        <taxon>Bacillati</taxon>
        <taxon>Actinomycetota</taxon>
        <taxon>Actinomycetes</taxon>
        <taxon>Mycobacteriales</taxon>
        <taxon>Nocardiaceae</taxon>
        <taxon>Nocardia</taxon>
    </lineage>
</organism>
<dbReference type="Proteomes" id="UP000707731">
    <property type="component" value="Unassembled WGS sequence"/>
</dbReference>
<keyword evidence="2" id="KW-1185">Reference proteome</keyword>
<dbReference type="EMBL" id="JADLQN010000002">
    <property type="protein sequence ID" value="MBF6355861.1"/>
    <property type="molecule type" value="Genomic_DNA"/>
</dbReference>
<protein>
    <submittedName>
        <fullName evidence="1">2-polyprenyl-6-methoxyphenol hydroxylase-like oxidoreductase</fullName>
    </submittedName>
</protein>